<proteinExistence type="predicted"/>
<feature type="domain" description="Homeobox" evidence="7">
    <location>
        <begin position="3"/>
        <end position="62"/>
    </location>
</feature>
<dbReference type="PROSITE" id="PS00027">
    <property type="entry name" value="HOMEOBOX_1"/>
    <property type="match status" value="1"/>
</dbReference>
<sequence>PNNVRKNNRFKAKDNDLKCLMAVFEKNPFPSVSLRKKLAERLGLEQKQVQFWFQNRRATLKS</sequence>
<accession>A0A1Y2CZ82</accession>
<dbReference type="Proteomes" id="UP000193642">
    <property type="component" value="Unassembled WGS sequence"/>
</dbReference>
<evidence type="ECO:0000256" key="3">
    <source>
        <dbReference type="ARBA" id="ARBA00023155"/>
    </source>
</evidence>
<feature type="non-terminal residue" evidence="8">
    <location>
        <position position="62"/>
    </location>
</feature>
<keyword evidence="3 5" id="KW-0371">Homeobox</keyword>
<dbReference type="PANTHER" id="PTHR24324">
    <property type="entry name" value="HOMEOBOX PROTEIN HHEX"/>
    <property type="match status" value="1"/>
</dbReference>
<keyword evidence="4 5" id="KW-0539">Nucleus</keyword>
<dbReference type="PRINTS" id="PR00031">
    <property type="entry name" value="HTHREPRESSR"/>
</dbReference>
<evidence type="ECO:0000259" key="7">
    <source>
        <dbReference type="PROSITE" id="PS50071"/>
    </source>
</evidence>
<evidence type="ECO:0000256" key="5">
    <source>
        <dbReference type="PROSITE-ProRule" id="PRU00108"/>
    </source>
</evidence>
<gene>
    <name evidence="8" type="ORF">BCR33DRAFT_631163</name>
</gene>
<dbReference type="GO" id="GO:0030154">
    <property type="term" value="P:cell differentiation"/>
    <property type="evidence" value="ECO:0007669"/>
    <property type="project" value="TreeGrafter"/>
</dbReference>
<evidence type="ECO:0000256" key="6">
    <source>
        <dbReference type="RuleBase" id="RU000682"/>
    </source>
</evidence>
<evidence type="ECO:0000313" key="9">
    <source>
        <dbReference type="Proteomes" id="UP000193642"/>
    </source>
</evidence>
<name>A0A1Y2CZ82_9FUNG</name>
<dbReference type="Pfam" id="PF00046">
    <property type="entry name" value="Homeodomain"/>
    <property type="match status" value="1"/>
</dbReference>
<dbReference type="PROSITE" id="PS50071">
    <property type="entry name" value="HOMEOBOX_2"/>
    <property type="match status" value="1"/>
</dbReference>
<organism evidence="8 9">
    <name type="scientific">Rhizoclosmatium globosum</name>
    <dbReference type="NCBI Taxonomy" id="329046"/>
    <lineage>
        <taxon>Eukaryota</taxon>
        <taxon>Fungi</taxon>
        <taxon>Fungi incertae sedis</taxon>
        <taxon>Chytridiomycota</taxon>
        <taxon>Chytridiomycota incertae sedis</taxon>
        <taxon>Chytridiomycetes</taxon>
        <taxon>Chytridiales</taxon>
        <taxon>Chytriomycetaceae</taxon>
        <taxon>Rhizoclosmatium</taxon>
    </lineage>
</organism>
<dbReference type="PANTHER" id="PTHR24324:SF5">
    <property type="entry name" value="HEMATOPOIETICALLY-EXPRESSED HOMEOBOX PROTEIN HHEX"/>
    <property type="match status" value="1"/>
</dbReference>
<dbReference type="GO" id="GO:0005634">
    <property type="term" value="C:nucleus"/>
    <property type="evidence" value="ECO:0007669"/>
    <property type="project" value="UniProtKB-SubCell"/>
</dbReference>
<dbReference type="GO" id="GO:0000981">
    <property type="term" value="F:DNA-binding transcription factor activity, RNA polymerase II-specific"/>
    <property type="evidence" value="ECO:0007669"/>
    <property type="project" value="InterPro"/>
</dbReference>
<dbReference type="SUPFAM" id="SSF46689">
    <property type="entry name" value="Homeodomain-like"/>
    <property type="match status" value="1"/>
</dbReference>
<dbReference type="GO" id="GO:0000978">
    <property type="term" value="F:RNA polymerase II cis-regulatory region sequence-specific DNA binding"/>
    <property type="evidence" value="ECO:0007669"/>
    <property type="project" value="TreeGrafter"/>
</dbReference>
<dbReference type="EMBL" id="MCGO01000003">
    <property type="protein sequence ID" value="ORY52331.1"/>
    <property type="molecule type" value="Genomic_DNA"/>
</dbReference>
<keyword evidence="9" id="KW-1185">Reference proteome</keyword>
<comment type="caution">
    <text evidence="8">The sequence shown here is derived from an EMBL/GenBank/DDBJ whole genome shotgun (WGS) entry which is preliminary data.</text>
</comment>
<dbReference type="InterPro" id="IPR009057">
    <property type="entry name" value="Homeodomain-like_sf"/>
</dbReference>
<evidence type="ECO:0000256" key="2">
    <source>
        <dbReference type="ARBA" id="ARBA00023125"/>
    </source>
</evidence>
<reference evidence="8 9" key="1">
    <citation type="submission" date="2016-07" db="EMBL/GenBank/DDBJ databases">
        <title>Pervasive Adenine N6-methylation of Active Genes in Fungi.</title>
        <authorList>
            <consortium name="DOE Joint Genome Institute"/>
            <person name="Mondo S.J."/>
            <person name="Dannebaum R.O."/>
            <person name="Kuo R.C."/>
            <person name="Labutti K."/>
            <person name="Haridas S."/>
            <person name="Kuo A."/>
            <person name="Salamov A."/>
            <person name="Ahrendt S.R."/>
            <person name="Lipzen A."/>
            <person name="Sullivan W."/>
            <person name="Andreopoulos W.B."/>
            <person name="Clum A."/>
            <person name="Lindquist E."/>
            <person name="Daum C."/>
            <person name="Ramamoorthy G.K."/>
            <person name="Gryganskyi A."/>
            <person name="Culley D."/>
            <person name="Magnuson J.K."/>
            <person name="James T.Y."/>
            <person name="O'Malley M.A."/>
            <person name="Stajich J.E."/>
            <person name="Spatafora J.W."/>
            <person name="Visel A."/>
            <person name="Grigoriev I.V."/>
        </authorList>
    </citation>
    <scope>NUCLEOTIDE SEQUENCE [LARGE SCALE GENOMIC DNA]</scope>
    <source>
        <strain evidence="8 9">JEL800</strain>
    </source>
</reference>
<dbReference type="OrthoDB" id="6159439at2759"/>
<dbReference type="InterPro" id="IPR051000">
    <property type="entry name" value="Homeobox_DNA-bind_prot"/>
</dbReference>
<feature type="non-terminal residue" evidence="8">
    <location>
        <position position="1"/>
    </location>
</feature>
<dbReference type="CDD" id="cd00086">
    <property type="entry name" value="homeodomain"/>
    <property type="match status" value="1"/>
</dbReference>
<dbReference type="SMART" id="SM00389">
    <property type="entry name" value="HOX"/>
    <property type="match status" value="1"/>
</dbReference>
<protein>
    <recommendedName>
        <fullName evidence="7">Homeobox domain-containing protein</fullName>
    </recommendedName>
</protein>
<dbReference type="Gene3D" id="1.10.10.60">
    <property type="entry name" value="Homeodomain-like"/>
    <property type="match status" value="1"/>
</dbReference>
<dbReference type="InterPro" id="IPR001356">
    <property type="entry name" value="HD"/>
</dbReference>
<comment type="subcellular location">
    <subcellularLocation>
        <location evidence="1 5 6">Nucleus</location>
    </subcellularLocation>
</comment>
<dbReference type="AlphaFoldDB" id="A0A1Y2CZ82"/>
<evidence type="ECO:0000313" key="8">
    <source>
        <dbReference type="EMBL" id="ORY52331.1"/>
    </source>
</evidence>
<evidence type="ECO:0000256" key="1">
    <source>
        <dbReference type="ARBA" id="ARBA00004123"/>
    </source>
</evidence>
<keyword evidence="2 5" id="KW-0238">DNA-binding</keyword>
<evidence type="ECO:0000256" key="4">
    <source>
        <dbReference type="ARBA" id="ARBA00023242"/>
    </source>
</evidence>
<dbReference type="InterPro" id="IPR000047">
    <property type="entry name" value="HTH_motif"/>
</dbReference>
<dbReference type="InterPro" id="IPR017970">
    <property type="entry name" value="Homeobox_CS"/>
</dbReference>